<name>A0AAV4XR43_CAEEX</name>
<protein>
    <submittedName>
        <fullName evidence="1">Uncharacterized protein</fullName>
    </submittedName>
</protein>
<dbReference type="EMBL" id="BPLR01000647">
    <property type="protein sequence ID" value="GIY96359.1"/>
    <property type="molecule type" value="Genomic_DNA"/>
</dbReference>
<sequence>MAFKYSRFSNELIKFYFLLIFLKIGENPQLETSFSATLHKESPQVLLQKQCDYSALKETDQKQKGKRICFSSSTAPDANNTSLSRREHANYPLPLPDNFCSCSSPFQTQRFSQKQTPTFAACCFRKVSLIQLESLF</sequence>
<proteinExistence type="predicted"/>
<comment type="caution">
    <text evidence="1">The sequence shown here is derived from an EMBL/GenBank/DDBJ whole genome shotgun (WGS) entry which is preliminary data.</text>
</comment>
<organism evidence="1 2">
    <name type="scientific">Caerostris extrusa</name>
    <name type="common">Bark spider</name>
    <name type="synonym">Caerostris bankana</name>
    <dbReference type="NCBI Taxonomy" id="172846"/>
    <lineage>
        <taxon>Eukaryota</taxon>
        <taxon>Metazoa</taxon>
        <taxon>Ecdysozoa</taxon>
        <taxon>Arthropoda</taxon>
        <taxon>Chelicerata</taxon>
        <taxon>Arachnida</taxon>
        <taxon>Araneae</taxon>
        <taxon>Araneomorphae</taxon>
        <taxon>Entelegynae</taxon>
        <taxon>Araneoidea</taxon>
        <taxon>Araneidae</taxon>
        <taxon>Caerostris</taxon>
    </lineage>
</organism>
<dbReference type="AlphaFoldDB" id="A0AAV4XR43"/>
<evidence type="ECO:0000313" key="1">
    <source>
        <dbReference type="EMBL" id="GIY96359.1"/>
    </source>
</evidence>
<reference evidence="1 2" key="1">
    <citation type="submission" date="2021-06" db="EMBL/GenBank/DDBJ databases">
        <title>Caerostris extrusa draft genome.</title>
        <authorList>
            <person name="Kono N."/>
            <person name="Arakawa K."/>
        </authorList>
    </citation>
    <scope>NUCLEOTIDE SEQUENCE [LARGE SCALE GENOMIC DNA]</scope>
</reference>
<evidence type="ECO:0000313" key="2">
    <source>
        <dbReference type="Proteomes" id="UP001054945"/>
    </source>
</evidence>
<dbReference type="Proteomes" id="UP001054945">
    <property type="component" value="Unassembled WGS sequence"/>
</dbReference>
<gene>
    <name evidence="1" type="ORF">CEXT_430521</name>
</gene>
<keyword evidence="2" id="KW-1185">Reference proteome</keyword>
<accession>A0AAV4XR43</accession>